<dbReference type="EMBL" id="JBBPBK010000002">
    <property type="protein sequence ID" value="KAK9289354.1"/>
    <property type="molecule type" value="Genomic_DNA"/>
</dbReference>
<proteinExistence type="predicted"/>
<keyword evidence="3" id="KW-1185">Reference proteome</keyword>
<sequence length="272" mass="29606">MDVKCPRKLDFNAPLLSTRRPGGVAAAHEEMSRTDSLGISRETSGRVPFSWELAPGKPKDMQRSDIVDENPLPPKLPPSRWHLSKEVTDGYEDCNQIHDRDNGCDGDVDDDDDGGGGGGGGGGDNDDDDDVFSDAVDIFSLAESIDIVETGEKVHGLDGLSLEKVQSSGNPSPNFIIERFLPAATALAALSLNKKLPHPSYYPEECISRTGRSYSSSTSGGCGIDTLFPWRMRHKLCGIKFPVRDSSMNLKPQSRVKRKQNSTAARFRKEVG</sequence>
<protein>
    <submittedName>
        <fullName evidence="2">Uncharacterized protein</fullName>
    </submittedName>
</protein>
<feature type="region of interest" description="Disordered" evidence="1">
    <location>
        <begin position="20"/>
        <end position="131"/>
    </location>
</feature>
<evidence type="ECO:0000313" key="3">
    <source>
        <dbReference type="Proteomes" id="UP001415857"/>
    </source>
</evidence>
<feature type="region of interest" description="Disordered" evidence="1">
    <location>
        <begin position="251"/>
        <end position="272"/>
    </location>
</feature>
<name>A0AAP0S924_LIQFO</name>
<feature type="compositionally biased region" description="Basic and acidic residues" evidence="1">
    <location>
        <begin position="57"/>
        <end position="66"/>
    </location>
</feature>
<reference evidence="2 3" key="1">
    <citation type="journal article" date="2024" name="Plant J.">
        <title>Genome sequences and population genomics reveal climatic adaptation and genomic divergence between two closely related sweetgum species.</title>
        <authorList>
            <person name="Xu W.Q."/>
            <person name="Ren C.Q."/>
            <person name="Zhang X.Y."/>
            <person name="Comes H.P."/>
            <person name="Liu X.H."/>
            <person name="Li Y.G."/>
            <person name="Kettle C.J."/>
            <person name="Jalonen R."/>
            <person name="Gaisberger H."/>
            <person name="Ma Y.Z."/>
            <person name="Qiu Y.X."/>
        </authorList>
    </citation>
    <scope>NUCLEOTIDE SEQUENCE [LARGE SCALE GENOMIC DNA]</scope>
    <source>
        <strain evidence="2">Hangzhou</strain>
    </source>
</reference>
<accession>A0AAP0S924</accession>
<gene>
    <name evidence="2" type="ORF">L1049_007509</name>
</gene>
<dbReference type="InterPro" id="IPR007789">
    <property type="entry name" value="DUF688"/>
</dbReference>
<evidence type="ECO:0000256" key="1">
    <source>
        <dbReference type="SAM" id="MobiDB-lite"/>
    </source>
</evidence>
<organism evidence="2 3">
    <name type="scientific">Liquidambar formosana</name>
    <name type="common">Formosan gum</name>
    <dbReference type="NCBI Taxonomy" id="63359"/>
    <lineage>
        <taxon>Eukaryota</taxon>
        <taxon>Viridiplantae</taxon>
        <taxon>Streptophyta</taxon>
        <taxon>Embryophyta</taxon>
        <taxon>Tracheophyta</taxon>
        <taxon>Spermatophyta</taxon>
        <taxon>Magnoliopsida</taxon>
        <taxon>eudicotyledons</taxon>
        <taxon>Gunneridae</taxon>
        <taxon>Pentapetalae</taxon>
        <taxon>Saxifragales</taxon>
        <taxon>Altingiaceae</taxon>
        <taxon>Liquidambar</taxon>
    </lineage>
</organism>
<dbReference type="PANTHER" id="PTHR33671">
    <property type="entry name" value="N-METHYLTRANSFERASE, PUTATIVE (DUF688)-RELATED"/>
    <property type="match status" value="1"/>
</dbReference>
<dbReference type="Proteomes" id="UP001415857">
    <property type="component" value="Unassembled WGS sequence"/>
</dbReference>
<feature type="compositionally biased region" description="Acidic residues" evidence="1">
    <location>
        <begin position="104"/>
        <end position="114"/>
    </location>
</feature>
<dbReference type="AlphaFoldDB" id="A0AAP0S924"/>
<evidence type="ECO:0000313" key="2">
    <source>
        <dbReference type="EMBL" id="KAK9289354.1"/>
    </source>
</evidence>
<comment type="caution">
    <text evidence="2">The sequence shown here is derived from an EMBL/GenBank/DDBJ whole genome shotgun (WGS) entry which is preliminary data.</text>
</comment>
<dbReference type="Pfam" id="PF05097">
    <property type="entry name" value="DUF688"/>
    <property type="match status" value="1"/>
</dbReference>
<dbReference type="PANTHER" id="PTHR33671:SF1">
    <property type="entry name" value="DUF688 FAMILY PROTEIN"/>
    <property type="match status" value="1"/>
</dbReference>